<proteinExistence type="predicted"/>
<organism evidence="1 2">
    <name type="scientific">endosymbiont of Bathymodiolus septemdierum str. Myojin knoll</name>
    <dbReference type="NCBI Taxonomy" id="1303921"/>
    <lineage>
        <taxon>Bacteria</taxon>
        <taxon>Pseudomonadati</taxon>
        <taxon>Pseudomonadota</taxon>
        <taxon>Gammaproteobacteria</taxon>
        <taxon>sulfur-oxidizing symbionts</taxon>
    </lineage>
</organism>
<reference evidence="1 2" key="2">
    <citation type="journal article" date="2016" name="ISME J.">
        <title>Heterogeneous composition of key metabolic gene clusters in a vent mussel symbiont population.</title>
        <authorList>
            <person name="Ikuta T."/>
            <person name="Takaki Y."/>
            <person name="Nagai Y."/>
            <person name="Shimamura S."/>
            <person name="Tsuda M."/>
            <person name="Kawagucci S."/>
            <person name="Aoki Y."/>
            <person name="Inoue K."/>
            <person name="Teruya M."/>
            <person name="Satou K."/>
            <person name="Teruya K."/>
            <person name="Shimoji M."/>
            <person name="Tamotsu H."/>
            <person name="Hirano T."/>
            <person name="Maruyama T."/>
            <person name="Yoshida T."/>
        </authorList>
    </citation>
    <scope>NUCLEOTIDE SEQUENCE [LARGE SCALE GENOMIC DNA]</scope>
    <source>
        <strain evidence="1 2">Myojin Knoll</strain>
    </source>
</reference>
<dbReference type="EMBL" id="AP013042">
    <property type="protein sequence ID" value="BAS68219.1"/>
    <property type="molecule type" value="Genomic_DNA"/>
</dbReference>
<protein>
    <submittedName>
        <fullName evidence="1">Uncharacterized protein</fullName>
    </submittedName>
</protein>
<dbReference type="STRING" id="1303921.BSEPE_1233"/>
<accession>A0A0P0UTE1</accession>
<dbReference type="AlphaFoldDB" id="A0A0P0UTE1"/>
<dbReference type="KEGG" id="ebh:BSEPE_1233"/>
<dbReference type="Proteomes" id="UP000067399">
    <property type="component" value="Chromosome"/>
</dbReference>
<dbReference type="RefSeq" id="WP_066045215.1">
    <property type="nucleotide sequence ID" value="NZ_AP013042.1"/>
</dbReference>
<sequence>MNIHQIQISYSDQEDRLLMSINSTENEEMRLFLTRRIVTSFLDILNQTISHSLLNKPELNNMEKSACEPDKELTPQQMQQQMAHQAKHQHIVDESDYATPFNTGNKFPMGEVPILVVKITINIHQDNNVSFVFVNTDGEDINFNLNPQLLHNILDLLAKVLPSTEWNIGLLDKNNLLIAESEKNLILH</sequence>
<evidence type="ECO:0000313" key="1">
    <source>
        <dbReference type="EMBL" id="BAS68219.1"/>
    </source>
</evidence>
<reference evidence="1 2" key="1">
    <citation type="journal article" date="2000" name="Mar. Ecol. Prog. Ser.">
        <title>Phylogenetic characterization of endosymbionts in three hydrothermal vent mussels: influence on host distributions.</title>
        <authorList>
            <person name="Fujiwara Y."/>
            <person name="Takai K."/>
            <person name="Uematsu K."/>
            <person name="Tsuchida S."/>
            <person name="Hunt J.C."/>
            <person name="Hashimoto J."/>
        </authorList>
    </citation>
    <scope>NUCLEOTIDE SEQUENCE [LARGE SCALE GENOMIC DNA]</scope>
    <source>
        <strain evidence="1 2">Myojin Knoll</strain>
    </source>
</reference>
<name>A0A0P0UTE1_9GAMM</name>
<evidence type="ECO:0000313" key="2">
    <source>
        <dbReference type="Proteomes" id="UP000067399"/>
    </source>
</evidence>
<keyword evidence="2" id="KW-1185">Reference proteome</keyword>
<gene>
    <name evidence="1" type="ORF">BSEPE_1233</name>
</gene>
<dbReference type="OrthoDB" id="9795237at2"/>